<sequence>MARVCSGAAISAAGPHIKGAIETAASGFPDCSIHGSVVLLFIDQLINQPSNQATKQPSNQLLTQLTTTMFSGKATIITGANKNLGKQTAVAFAKEGSDLLLHYHSSSSAAETKKLAEDLAKEYGVKTATYQGDLSTEDANSALFDLGIKSFGKVDYAINNVGMVLRKNLVDISLDEYNKMFSVNVTASFLFLKEAEKKLAEDGSVVMLTTSLLGAYTDGYSVYQAAKSAVYWMTKTASKETKKKITYNCISPGPMDTPFLYGQENDQRIAFFKTQAVNGRLTEVEDIVPIIKFIVKDGKWMTGQNLYANNGFTAPSA</sequence>
<organism evidence="3 4">
    <name type="scientific">Pichia membranifaciens</name>
    <dbReference type="NCBI Taxonomy" id="4926"/>
    <lineage>
        <taxon>Eukaryota</taxon>
        <taxon>Fungi</taxon>
        <taxon>Dikarya</taxon>
        <taxon>Ascomycota</taxon>
        <taxon>Saccharomycotina</taxon>
        <taxon>Pichiomycetes</taxon>
        <taxon>Pichiales</taxon>
        <taxon>Pichiaceae</taxon>
        <taxon>Pichia</taxon>
    </lineage>
</organism>
<dbReference type="PANTHER" id="PTHR48107">
    <property type="entry name" value="NADPH-DEPENDENT ALDEHYDE REDUCTASE-LIKE PROTEIN, CHLOROPLASTIC-RELATED"/>
    <property type="match status" value="1"/>
</dbReference>
<dbReference type="EMBL" id="BDGI01000181">
    <property type="protein sequence ID" value="GAV30492.1"/>
    <property type="molecule type" value="Genomic_DNA"/>
</dbReference>
<dbReference type="GO" id="GO:0016614">
    <property type="term" value="F:oxidoreductase activity, acting on CH-OH group of donors"/>
    <property type="evidence" value="ECO:0007669"/>
    <property type="project" value="UniProtKB-ARBA"/>
</dbReference>
<keyword evidence="4" id="KW-1185">Reference proteome</keyword>
<evidence type="ECO:0000256" key="2">
    <source>
        <dbReference type="ARBA" id="ARBA00023002"/>
    </source>
</evidence>
<dbReference type="OrthoDB" id="47007at2759"/>
<evidence type="ECO:0000313" key="4">
    <source>
        <dbReference type="Proteomes" id="UP000186136"/>
    </source>
</evidence>
<protein>
    <submittedName>
        <fullName evidence="3">Short chain dehydrogenase</fullName>
    </submittedName>
</protein>
<evidence type="ECO:0000313" key="3">
    <source>
        <dbReference type="EMBL" id="GAV30492.1"/>
    </source>
</evidence>
<gene>
    <name evidence="3" type="ORF">PMKS-004006</name>
</gene>
<dbReference type="AlphaFoldDB" id="A0A1Q2YLR3"/>
<dbReference type="PRINTS" id="PR00081">
    <property type="entry name" value="GDHRDH"/>
</dbReference>
<comment type="similarity">
    <text evidence="1">Belongs to the short-chain dehydrogenases/reductases (SDR) family.</text>
</comment>
<dbReference type="Pfam" id="PF13561">
    <property type="entry name" value="adh_short_C2"/>
    <property type="match status" value="1"/>
</dbReference>
<dbReference type="Proteomes" id="UP000186136">
    <property type="component" value="Unassembled WGS sequence"/>
</dbReference>
<dbReference type="InterPro" id="IPR002347">
    <property type="entry name" value="SDR_fam"/>
</dbReference>
<name>A0A1Q2YLR3_9ASCO</name>
<dbReference type="PANTHER" id="PTHR48107:SF7">
    <property type="entry name" value="RE15974P"/>
    <property type="match status" value="1"/>
</dbReference>
<comment type="caution">
    <text evidence="3">The sequence shown here is derived from an EMBL/GenBank/DDBJ whole genome shotgun (WGS) entry which is preliminary data.</text>
</comment>
<dbReference type="SUPFAM" id="SSF51735">
    <property type="entry name" value="NAD(P)-binding Rossmann-fold domains"/>
    <property type="match status" value="1"/>
</dbReference>
<accession>A0A1Q2YLR3</accession>
<proteinExistence type="inferred from homology"/>
<reference evidence="3 4" key="1">
    <citation type="submission" date="2016-08" db="EMBL/GenBank/DDBJ databases">
        <title>Whole genome shotgun sequence of Pichia membranifaciens KS47-1.</title>
        <authorList>
            <person name="Konishi M."/>
            <person name="Ishida M."/>
            <person name="Arakawa T."/>
            <person name="Kato Y."/>
            <person name="Horiuchi J."/>
        </authorList>
    </citation>
    <scope>NUCLEOTIDE SEQUENCE [LARGE SCALE GENOMIC DNA]</scope>
    <source>
        <strain evidence="3 4">KS47-1</strain>
    </source>
</reference>
<dbReference type="Gene3D" id="3.40.50.720">
    <property type="entry name" value="NAD(P)-binding Rossmann-like Domain"/>
    <property type="match status" value="1"/>
</dbReference>
<evidence type="ECO:0000256" key="1">
    <source>
        <dbReference type="ARBA" id="ARBA00006484"/>
    </source>
</evidence>
<dbReference type="InterPro" id="IPR036291">
    <property type="entry name" value="NAD(P)-bd_dom_sf"/>
</dbReference>
<keyword evidence="2" id="KW-0560">Oxidoreductase</keyword>